<dbReference type="SUPFAM" id="SSF57903">
    <property type="entry name" value="FYVE/PHD zinc finger"/>
    <property type="match status" value="1"/>
</dbReference>
<dbReference type="Proteomes" id="UP000007798">
    <property type="component" value="Unassembled WGS sequence"/>
</dbReference>
<dbReference type="InterPro" id="IPR013083">
    <property type="entry name" value="Znf_RING/FYVE/PHD"/>
</dbReference>
<feature type="domain" description="PHD-type" evidence="4">
    <location>
        <begin position="3"/>
        <end position="119"/>
    </location>
</feature>
<organism evidence="5 6">
    <name type="scientific">Drosophila willistoni</name>
    <name type="common">Fruit fly</name>
    <dbReference type="NCBI Taxonomy" id="7260"/>
    <lineage>
        <taxon>Eukaryota</taxon>
        <taxon>Metazoa</taxon>
        <taxon>Ecdysozoa</taxon>
        <taxon>Arthropoda</taxon>
        <taxon>Hexapoda</taxon>
        <taxon>Insecta</taxon>
        <taxon>Pterygota</taxon>
        <taxon>Neoptera</taxon>
        <taxon>Endopterygota</taxon>
        <taxon>Diptera</taxon>
        <taxon>Brachycera</taxon>
        <taxon>Muscomorpha</taxon>
        <taxon>Ephydroidea</taxon>
        <taxon>Drosophilidae</taxon>
        <taxon>Drosophila</taxon>
        <taxon>Sophophora</taxon>
    </lineage>
</organism>
<dbReference type="PANTHER" id="PTHR12420">
    <property type="entry name" value="PHD FINGER PROTEIN"/>
    <property type="match status" value="1"/>
</dbReference>
<dbReference type="Pfam" id="PF13771">
    <property type="entry name" value="zf-HC5HC2H"/>
    <property type="match status" value="1"/>
</dbReference>
<sequence>MEMRTCSICGKSSDTGEDEQLYGEWMINQDITVHYFCLLLSTNLHQRGSDTAGILGFLLKDIRREIAAAKQRKCVYCLENGASINCCKCGKCFHLVCGIEQHVLSEFCHGFQSYCGECRPIDDYQKELIKNPPQPVPICNICYKPILAFALHRVVYGDCCRKGFAHRNCMRRYALSSGYYLRCIWCRNEKFRDLIRLQSIFVPDRDATWERERNAYRELHTRHLTCQMTDCICTKGRDYNRNTWEIVSCKLCASTAAHLKCLPPHQKQAKCFKCETCENVEKKLMTNDKRDRCSKVGTKNTKIDSSFFMTKTGTNQNEILMPDDDVSPVVSDDDDTVSTICSQVTVIPSQRSEAISTPSIEVPKSTPNGEIVQDTRHVMRPPLALKESFYCLDEPYFYLVIYQFDDLTDECTGTCTLRFKDDDERIKDQSAKALEQLQLRDEDIWFQDLEPESISLLTQ</sequence>
<evidence type="ECO:0000256" key="1">
    <source>
        <dbReference type="ARBA" id="ARBA00022723"/>
    </source>
</evidence>
<keyword evidence="3" id="KW-0862">Zinc</keyword>
<dbReference type="EMBL" id="CH963851">
    <property type="protein sequence ID" value="EDW75051.1"/>
    <property type="molecule type" value="Genomic_DNA"/>
</dbReference>
<gene>
    <name evidence="5" type="primary">Dwil\GK19966</name>
    <name evidence="5" type="ORF">Dwil_GK19966</name>
</gene>
<dbReference type="InterPro" id="IPR034732">
    <property type="entry name" value="EPHD"/>
</dbReference>
<dbReference type="OrthoDB" id="512616at2759"/>
<dbReference type="eggNOG" id="KOG1084">
    <property type="taxonomic scope" value="Eukaryota"/>
</dbReference>
<dbReference type="KEGG" id="dwi:6641165"/>
<protein>
    <recommendedName>
        <fullName evidence="4">PHD-type domain-containing protein</fullName>
    </recommendedName>
</protein>
<dbReference type="GO" id="GO:0008270">
    <property type="term" value="F:zinc ion binding"/>
    <property type="evidence" value="ECO:0007669"/>
    <property type="project" value="UniProtKB-KW"/>
</dbReference>
<proteinExistence type="predicted"/>
<keyword evidence="6" id="KW-1185">Reference proteome</keyword>
<dbReference type="HOGENOM" id="CLU_558100_0_0_1"/>
<dbReference type="Gene3D" id="3.30.40.10">
    <property type="entry name" value="Zinc/RING finger domain, C3HC4 (zinc finger)"/>
    <property type="match status" value="2"/>
</dbReference>
<dbReference type="FunCoup" id="B4MSG2">
    <property type="interactions" value="393"/>
</dbReference>
<dbReference type="InterPro" id="IPR011011">
    <property type="entry name" value="Znf_FYVE_PHD"/>
</dbReference>
<evidence type="ECO:0000256" key="3">
    <source>
        <dbReference type="ARBA" id="ARBA00022833"/>
    </source>
</evidence>
<dbReference type="PANTHER" id="PTHR12420:SF42">
    <property type="entry name" value="G2_M PHASE-SPECIFIC E3 UBIQUITIN-PROTEIN LIGASE"/>
    <property type="match status" value="1"/>
</dbReference>
<name>B4MSG2_DROWI</name>
<reference evidence="5 6" key="1">
    <citation type="journal article" date="2007" name="Nature">
        <title>Evolution of genes and genomes on the Drosophila phylogeny.</title>
        <authorList>
            <consortium name="Drosophila 12 Genomes Consortium"/>
            <person name="Clark A.G."/>
            <person name="Eisen M.B."/>
            <person name="Smith D.R."/>
            <person name="Bergman C.M."/>
            <person name="Oliver B."/>
            <person name="Markow T.A."/>
            <person name="Kaufman T.C."/>
            <person name="Kellis M."/>
            <person name="Gelbart W."/>
            <person name="Iyer V.N."/>
            <person name="Pollard D.A."/>
            <person name="Sackton T.B."/>
            <person name="Larracuente A.M."/>
            <person name="Singh N.D."/>
            <person name="Abad J.P."/>
            <person name="Abt D.N."/>
            <person name="Adryan B."/>
            <person name="Aguade M."/>
            <person name="Akashi H."/>
            <person name="Anderson W.W."/>
            <person name="Aquadro C.F."/>
            <person name="Ardell D.H."/>
            <person name="Arguello R."/>
            <person name="Artieri C.G."/>
            <person name="Barbash D.A."/>
            <person name="Barker D."/>
            <person name="Barsanti P."/>
            <person name="Batterham P."/>
            <person name="Batzoglou S."/>
            <person name="Begun D."/>
            <person name="Bhutkar A."/>
            <person name="Blanco E."/>
            <person name="Bosak S.A."/>
            <person name="Bradley R.K."/>
            <person name="Brand A.D."/>
            <person name="Brent M.R."/>
            <person name="Brooks A.N."/>
            <person name="Brown R.H."/>
            <person name="Butlin R.K."/>
            <person name="Caggese C."/>
            <person name="Calvi B.R."/>
            <person name="Bernardo de Carvalho A."/>
            <person name="Caspi A."/>
            <person name="Castrezana S."/>
            <person name="Celniker S.E."/>
            <person name="Chang J.L."/>
            <person name="Chapple C."/>
            <person name="Chatterji S."/>
            <person name="Chinwalla A."/>
            <person name="Civetta A."/>
            <person name="Clifton S.W."/>
            <person name="Comeron J.M."/>
            <person name="Costello J.C."/>
            <person name="Coyne J.A."/>
            <person name="Daub J."/>
            <person name="David R.G."/>
            <person name="Delcher A.L."/>
            <person name="Delehaunty K."/>
            <person name="Do C.B."/>
            <person name="Ebling H."/>
            <person name="Edwards K."/>
            <person name="Eickbush T."/>
            <person name="Evans J.D."/>
            <person name="Filipski A."/>
            <person name="Findeiss S."/>
            <person name="Freyhult E."/>
            <person name="Fulton L."/>
            <person name="Fulton R."/>
            <person name="Garcia A.C."/>
            <person name="Gardiner A."/>
            <person name="Garfield D.A."/>
            <person name="Garvin B.E."/>
            <person name="Gibson G."/>
            <person name="Gilbert D."/>
            <person name="Gnerre S."/>
            <person name="Godfrey J."/>
            <person name="Good R."/>
            <person name="Gotea V."/>
            <person name="Gravely B."/>
            <person name="Greenberg A.J."/>
            <person name="Griffiths-Jones S."/>
            <person name="Gross S."/>
            <person name="Guigo R."/>
            <person name="Gustafson E.A."/>
            <person name="Haerty W."/>
            <person name="Hahn M.W."/>
            <person name="Halligan D.L."/>
            <person name="Halpern A.L."/>
            <person name="Halter G.M."/>
            <person name="Han M.V."/>
            <person name="Heger A."/>
            <person name="Hillier L."/>
            <person name="Hinrichs A.S."/>
            <person name="Holmes I."/>
            <person name="Hoskins R.A."/>
            <person name="Hubisz M.J."/>
            <person name="Hultmark D."/>
            <person name="Huntley M.A."/>
            <person name="Jaffe D.B."/>
            <person name="Jagadeeshan S."/>
            <person name="Jeck W.R."/>
            <person name="Johnson J."/>
            <person name="Jones C.D."/>
            <person name="Jordan W.C."/>
            <person name="Karpen G.H."/>
            <person name="Kataoka E."/>
            <person name="Keightley P.D."/>
            <person name="Kheradpour P."/>
            <person name="Kirkness E.F."/>
            <person name="Koerich L.B."/>
            <person name="Kristiansen K."/>
            <person name="Kudrna D."/>
            <person name="Kulathinal R.J."/>
            <person name="Kumar S."/>
            <person name="Kwok R."/>
            <person name="Lander E."/>
            <person name="Langley C.H."/>
            <person name="Lapoint R."/>
            <person name="Lazzaro B.P."/>
            <person name="Lee S.J."/>
            <person name="Levesque L."/>
            <person name="Li R."/>
            <person name="Lin C.F."/>
            <person name="Lin M.F."/>
            <person name="Lindblad-Toh K."/>
            <person name="Llopart A."/>
            <person name="Long M."/>
            <person name="Low L."/>
            <person name="Lozovsky E."/>
            <person name="Lu J."/>
            <person name="Luo M."/>
            <person name="Machado C.A."/>
            <person name="Makalowski W."/>
            <person name="Marzo M."/>
            <person name="Matsuda M."/>
            <person name="Matzkin L."/>
            <person name="McAllister B."/>
            <person name="McBride C.S."/>
            <person name="McKernan B."/>
            <person name="McKernan K."/>
            <person name="Mendez-Lago M."/>
            <person name="Minx P."/>
            <person name="Mollenhauer M.U."/>
            <person name="Montooth K."/>
            <person name="Mount S.M."/>
            <person name="Mu X."/>
            <person name="Myers E."/>
            <person name="Negre B."/>
            <person name="Newfeld S."/>
            <person name="Nielsen R."/>
            <person name="Noor M.A."/>
            <person name="O'Grady P."/>
            <person name="Pachter L."/>
            <person name="Papaceit M."/>
            <person name="Parisi M.J."/>
            <person name="Parisi M."/>
            <person name="Parts L."/>
            <person name="Pedersen J.S."/>
            <person name="Pesole G."/>
            <person name="Phillippy A.M."/>
            <person name="Ponting C.P."/>
            <person name="Pop M."/>
            <person name="Porcelli D."/>
            <person name="Powell J.R."/>
            <person name="Prohaska S."/>
            <person name="Pruitt K."/>
            <person name="Puig M."/>
            <person name="Quesneville H."/>
            <person name="Ram K.R."/>
            <person name="Rand D."/>
            <person name="Rasmussen M.D."/>
            <person name="Reed L.K."/>
            <person name="Reenan R."/>
            <person name="Reily A."/>
            <person name="Remington K.A."/>
            <person name="Rieger T.T."/>
            <person name="Ritchie M.G."/>
            <person name="Robin C."/>
            <person name="Rogers Y.H."/>
            <person name="Rohde C."/>
            <person name="Rozas J."/>
            <person name="Rubenfield M.J."/>
            <person name="Ruiz A."/>
            <person name="Russo S."/>
            <person name="Salzberg S.L."/>
            <person name="Sanchez-Gracia A."/>
            <person name="Saranga D.J."/>
            <person name="Sato H."/>
            <person name="Schaeffer S.W."/>
            <person name="Schatz M.C."/>
            <person name="Schlenke T."/>
            <person name="Schwartz R."/>
            <person name="Segarra C."/>
            <person name="Singh R.S."/>
            <person name="Sirot L."/>
            <person name="Sirota M."/>
            <person name="Sisneros N.B."/>
            <person name="Smith C.D."/>
            <person name="Smith T.F."/>
            <person name="Spieth J."/>
            <person name="Stage D.E."/>
            <person name="Stark A."/>
            <person name="Stephan W."/>
            <person name="Strausberg R.L."/>
            <person name="Strempel S."/>
            <person name="Sturgill D."/>
            <person name="Sutton G."/>
            <person name="Sutton G.G."/>
            <person name="Tao W."/>
            <person name="Teichmann S."/>
            <person name="Tobari Y.N."/>
            <person name="Tomimura Y."/>
            <person name="Tsolas J.M."/>
            <person name="Valente V.L."/>
            <person name="Venter E."/>
            <person name="Venter J.C."/>
            <person name="Vicario S."/>
            <person name="Vieira F.G."/>
            <person name="Vilella A.J."/>
            <person name="Villasante A."/>
            <person name="Walenz B."/>
            <person name="Wang J."/>
            <person name="Wasserman M."/>
            <person name="Watts T."/>
            <person name="Wilson D."/>
            <person name="Wilson R.K."/>
            <person name="Wing R.A."/>
            <person name="Wolfner M.F."/>
            <person name="Wong A."/>
            <person name="Wong G.K."/>
            <person name="Wu C.I."/>
            <person name="Wu G."/>
            <person name="Yamamoto D."/>
            <person name="Yang H.P."/>
            <person name="Yang S.P."/>
            <person name="Yorke J.A."/>
            <person name="Yoshida K."/>
            <person name="Zdobnov E."/>
            <person name="Zhang P."/>
            <person name="Zhang Y."/>
            <person name="Zimin A.V."/>
            <person name="Baldwin J."/>
            <person name="Abdouelleil A."/>
            <person name="Abdulkadir J."/>
            <person name="Abebe A."/>
            <person name="Abera B."/>
            <person name="Abreu J."/>
            <person name="Acer S.C."/>
            <person name="Aftuck L."/>
            <person name="Alexander A."/>
            <person name="An P."/>
            <person name="Anderson E."/>
            <person name="Anderson S."/>
            <person name="Arachi H."/>
            <person name="Azer M."/>
            <person name="Bachantsang P."/>
            <person name="Barry A."/>
            <person name="Bayul T."/>
            <person name="Berlin A."/>
            <person name="Bessette D."/>
            <person name="Bloom T."/>
            <person name="Blye J."/>
            <person name="Boguslavskiy L."/>
            <person name="Bonnet C."/>
            <person name="Boukhgalter B."/>
            <person name="Bourzgui I."/>
            <person name="Brown A."/>
            <person name="Cahill P."/>
            <person name="Channer S."/>
            <person name="Cheshatsang Y."/>
            <person name="Chuda L."/>
            <person name="Citroen M."/>
            <person name="Collymore A."/>
            <person name="Cooke P."/>
            <person name="Costello M."/>
            <person name="D'Aco K."/>
            <person name="Daza R."/>
            <person name="De Haan G."/>
            <person name="DeGray S."/>
            <person name="DeMaso C."/>
            <person name="Dhargay N."/>
            <person name="Dooley K."/>
            <person name="Dooley E."/>
            <person name="Doricent M."/>
            <person name="Dorje P."/>
            <person name="Dorjee K."/>
            <person name="Dupes A."/>
            <person name="Elong R."/>
            <person name="Falk J."/>
            <person name="Farina A."/>
            <person name="Faro S."/>
            <person name="Ferguson D."/>
            <person name="Fisher S."/>
            <person name="Foley C.D."/>
            <person name="Franke A."/>
            <person name="Friedrich D."/>
            <person name="Gadbois L."/>
            <person name="Gearin G."/>
            <person name="Gearin C.R."/>
            <person name="Giannoukos G."/>
            <person name="Goode T."/>
            <person name="Graham J."/>
            <person name="Grandbois E."/>
            <person name="Grewal S."/>
            <person name="Gyaltsen K."/>
            <person name="Hafez N."/>
            <person name="Hagos B."/>
            <person name="Hall J."/>
            <person name="Henson C."/>
            <person name="Hollinger A."/>
            <person name="Honan T."/>
            <person name="Huard M.D."/>
            <person name="Hughes L."/>
            <person name="Hurhula B."/>
            <person name="Husby M.E."/>
            <person name="Kamat A."/>
            <person name="Kanga B."/>
            <person name="Kashin S."/>
            <person name="Khazanovich D."/>
            <person name="Kisner P."/>
            <person name="Lance K."/>
            <person name="Lara M."/>
            <person name="Lee W."/>
            <person name="Lennon N."/>
            <person name="Letendre F."/>
            <person name="LeVine R."/>
            <person name="Lipovsky A."/>
            <person name="Liu X."/>
            <person name="Liu J."/>
            <person name="Liu S."/>
            <person name="Lokyitsang T."/>
            <person name="Lokyitsang Y."/>
            <person name="Lubonja R."/>
            <person name="Lui A."/>
            <person name="MacDonald P."/>
            <person name="Magnisalis V."/>
            <person name="Maru K."/>
            <person name="Matthews C."/>
            <person name="McCusker W."/>
            <person name="McDonough S."/>
            <person name="Mehta T."/>
            <person name="Meldrim J."/>
            <person name="Meneus L."/>
            <person name="Mihai O."/>
            <person name="Mihalev A."/>
            <person name="Mihova T."/>
            <person name="Mittelman R."/>
            <person name="Mlenga V."/>
            <person name="Montmayeur A."/>
            <person name="Mulrain L."/>
            <person name="Navidi A."/>
            <person name="Naylor J."/>
            <person name="Negash T."/>
            <person name="Nguyen T."/>
            <person name="Nguyen N."/>
            <person name="Nicol R."/>
            <person name="Norbu C."/>
            <person name="Norbu N."/>
            <person name="Novod N."/>
            <person name="O'Neill B."/>
            <person name="Osman S."/>
            <person name="Markiewicz E."/>
            <person name="Oyono O.L."/>
            <person name="Patti C."/>
            <person name="Phunkhang P."/>
            <person name="Pierre F."/>
            <person name="Priest M."/>
            <person name="Raghuraman S."/>
            <person name="Rege F."/>
            <person name="Reyes R."/>
            <person name="Rise C."/>
            <person name="Rogov P."/>
            <person name="Ross K."/>
            <person name="Ryan E."/>
            <person name="Settipalli S."/>
            <person name="Shea T."/>
            <person name="Sherpa N."/>
            <person name="Shi L."/>
            <person name="Shih D."/>
            <person name="Sparrow T."/>
            <person name="Spaulding J."/>
            <person name="Stalker J."/>
            <person name="Stange-Thomann N."/>
            <person name="Stavropoulos S."/>
            <person name="Stone C."/>
            <person name="Strader C."/>
            <person name="Tesfaye S."/>
            <person name="Thomson T."/>
            <person name="Thoulutsang Y."/>
            <person name="Thoulutsang D."/>
            <person name="Topham K."/>
            <person name="Topping I."/>
            <person name="Tsamla T."/>
            <person name="Vassiliev H."/>
            <person name="Vo A."/>
            <person name="Wangchuk T."/>
            <person name="Wangdi T."/>
            <person name="Weiand M."/>
            <person name="Wilkinson J."/>
            <person name="Wilson A."/>
            <person name="Yadav S."/>
            <person name="Young G."/>
            <person name="Yu Q."/>
            <person name="Zembek L."/>
            <person name="Zhong D."/>
            <person name="Zimmer A."/>
            <person name="Zwirko Z."/>
            <person name="Jaffe D.B."/>
            <person name="Alvarez P."/>
            <person name="Brockman W."/>
            <person name="Butler J."/>
            <person name="Chin C."/>
            <person name="Gnerre S."/>
            <person name="Grabherr M."/>
            <person name="Kleber M."/>
            <person name="Mauceli E."/>
            <person name="MacCallum I."/>
        </authorList>
    </citation>
    <scope>NUCLEOTIDE SEQUENCE [LARGE SCALE GENOMIC DNA]</scope>
    <source>
        <strain evidence="6">Tucson 14030-0811.24</strain>
    </source>
</reference>
<dbReference type="InterPro" id="IPR059102">
    <property type="entry name" value="PHD_PHF7/G2E3-like"/>
</dbReference>
<dbReference type="STRING" id="7260.B4MSG2"/>
<evidence type="ECO:0000256" key="2">
    <source>
        <dbReference type="ARBA" id="ARBA00022771"/>
    </source>
</evidence>
<evidence type="ECO:0000313" key="5">
    <source>
        <dbReference type="EMBL" id="EDW75051.1"/>
    </source>
</evidence>
<dbReference type="InterPro" id="IPR051188">
    <property type="entry name" value="PHD-type_Zinc_Finger"/>
</dbReference>
<dbReference type="PhylomeDB" id="B4MSG2"/>
<dbReference type="AlphaFoldDB" id="B4MSG2"/>
<dbReference type="PROSITE" id="PS51805">
    <property type="entry name" value="EPHD"/>
    <property type="match status" value="1"/>
</dbReference>
<evidence type="ECO:0000313" key="6">
    <source>
        <dbReference type="Proteomes" id="UP000007798"/>
    </source>
</evidence>
<dbReference type="InParanoid" id="B4MSG2"/>
<keyword evidence="2" id="KW-0863">Zinc-finger</keyword>
<dbReference type="OMA" id="NVTYGDC"/>
<dbReference type="GO" id="GO:0005634">
    <property type="term" value="C:nucleus"/>
    <property type="evidence" value="ECO:0007669"/>
    <property type="project" value="TreeGrafter"/>
</dbReference>
<evidence type="ECO:0000259" key="4">
    <source>
        <dbReference type="PROSITE" id="PS51805"/>
    </source>
</evidence>
<accession>B4MSG2</accession>
<keyword evidence="1" id="KW-0479">Metal-binding</keyword>
<dbReference type="Pfam" id="PF26054">
    <property type="entry name" value="PHD_G2E3"/>
    <property type="match status" value="1"/>
</dbReference>